<dbReference type="STRING" id="56857.A0A200Q0L4"/>
<evidence type="ECO:0000256" key="4">
    <source>
        <dbReference type="ARBA" id="ARBA00023136"/>
    </source>
</evidence>
<dbReference type="InterPro" id="IPR004864">
    <property type="entry name" value="LEA_2"/>
</dbReference>
<protein>
    <submittedName>
        <fullName evidence="7">Late embryogenesis abundant protein</fullName>
    </submittedName>
</protein>
<accession>A0A200Q0L4</accession>
<reference evidence="7 8" key="1">
    <citation type="journal article" date="2017" name="Mol. Plant">
        <title>The Genome of Medicinal Plant Macleaya cordata Provides New Insights into Benzylisoquinoline Alkaloids Metabolism.</title>
        <authorList>
            <person name="Liu X."/>
            <person name="Liu Y."/>
            <person name="Huang P."/>
            <person name="Ma Y."/>
            <person name="Qing Z."/>
            <person name="Tang Q."/>
            <person name="Cao H."/>
            <person name="Cheng P."/>
            <person name="Zheng Y."/>
            <person name="Yuan Z."/>
            <person name="Zhou Y."/>
            <person name="Liu J."/>
            <person name="Tang Z."/>
            <person name="Zhuo Y."/>
            <person name="Zhang Y."/>
            <person name="Yu L."/>
            <person name="Huang J."/>
            <person name="Yang P."/>
            <person name="Peng Q."/>
            <person name="Zhang J."/>
            <person name="Jiang W."/>
            <person name="Zhang Z."/>
            <person name="Lin K."/>
            <person name="Ro D.K."/>
            <person name="Chen X."/>
            <person name="Xiong X."/>
            <person name="Shang Y."/>
            <person name="Huang S."/>
            <person name="Zeng J."/>
        </authorList>
    </citation>
    <scope>NUCLEOTIDE SEQUENCE [LARGE SCALE GENOMIC DNA]</scope>
    <source>
        <strain evidence="8">cv. BLH2017</strain>
        <tissue evidence="7">Root</tissue>
    </source>
</reference>
<dbReference type="GO" id="GO:0098542">
    <property type="term" value="P:defense response to other organism"/>
    <property type="evidence" value="ECO:0007669"/>
    <property type="project" value="InterPro"/>
</dbReference>
<dbReference type="Pfam" id="PF03168">
    <property type="entry name" value="LEA_2"/>
    <property type="match status" value="1"/>
</dbReference>
<evidence type="ECO:0000256" key="2">
    <source>
        <dbReference type="ARBA" id="ARBA00022692"/>
    </source>
</evidence>
<feature type="domain" description="Late embryogenesis abundant protein LEA-2 subgroup" evidence="6">
    <location>
        <begin position="97"/>
        <end position="203"/>
    </location>
</feature>
<evidence type="ECO:0000256" key="5">
    <source>
        <dbReference type="SAM" id="Phobius"/>
    </source>
</evidence>
<keyword evidence="8" id="KW-1185">Reference proteome</keyword>
<dbReference type="EMBL" id="MVGT01003438">
    <property type="protein sequence ID" value="OVA04004.1"/>
    <property type="molecule type" value="Genomic_DNA"/>
</dbReference>
<organism evidence="7 8">
    <name type="scientific">Macleaya cordata</name>
    <name type="common">Five-seeded plume-poppy</name>
    <name type="synonym">Bocconia cordata</name>
    <dbReference type="NCBI Taxonomy" id="56857"/>
    <lineage>
        <taxon>Eukaryota</taxon>
        <taxon>Viridiplantae</taxon>
        <taxon>Streptophyta</taxon>
        <taxon>Embryophyta</taxon>
        <taxon>Tracheophyta</taxon>
        <taxon>Spermatophyta</taxon>
        <taxon>Magnoliopsida</taxon>
        <taxon>Ranunculales</taxon>
        <taxon>Papaveraceae</taxon>
        <taxon>Papaveroideae</taxon>
        <taxon>Macleaya</taxon>
    </lineage>
</organism>
<feature type="transmembrane region" description="Helical" evidence="5">
    <location>
        <begin position="29"/>
        <end position="52"/>
    </location>
</feature>
<dbReference type="InterPro" id="IPR044839">
    <property type="entry name" value="NDR1-like"/>
</dbReference>
<gene>
    <name evidence="7" type="ORF">BVC80_695g16</name>
</gene>
<evidence type="ECO:0000256" key="3">
    <source>
        <dbReference type="ARBA" id="ARBA00022989"/>
    </source>
</evidence>
<comment type="subcellular location">
    <subcellularLocation>
        <location evidence="1">Membrane</location>
        <topology evidence="1">Single-pass membrane protein</topology>
    </subcellularLocation>
</comment>
<evidence type="ECO:0000313" key="8">
    <source>
        <dbReference type="Proteomes" id="UP000195402"/>
    </source>
</evidence>
<dbReference type="AlphaFoldDB" id="A0A200Q0L4"/>
<name>A0A200Q0L4_MACCD</name>
<dbReference type="InParanoid" id="A0A200Q0L4"/>
<dbReference type="Gene3D" id="2.60.40.1820">
    <property type="match status" value="1"/>
</dbReference>
<dbReference type="PANTHER" id="PTHR31234">
    <property type="entry name" value="LATE EMBRYOGENESIS ABUNDANT (LEA) HYDROXYPROLINE-RICH GLYCOPROTEIN FAMILY"/>
    <property type="match status" value="1"/>
</dbReference>
<sequence>MAHEEKIHLPSKAKPHTTIATRRICCCPAWLFLTILCLIIVIPTVTIPIVVVKLNARPQRPSFHVTSLKITQLNFTKTLEGPEHHLTNYLISKLNLTISVQNPNKDAVFFYDTITFDVFSWGFSVGSGYFGSSFVQENETSTTLQASISNTSEVVTKYSEDYEALDLLKQDVYKNGELHFKISLTTSVGVKMGGKLKNKVGFDICCPGIKAVAVDHASPPTSWELPQQNAVKCCILNAPFSRFKWG</sequence>
<comment type="caution">
    <text evidence="7">The sequence shown here is derived from an EMBL/GenBank/DDBJ whole genome shotgun (WGS) entry which is preliminary data.</text>
</comment>
<evidence type="ECO:0000256" key="1">
    <source>
        <dbReference type="ARBA" id="ARBA00004167"/>
    </source>
</evidence>
<dbReference type="PANTHER" id="PTHR31234:SF2">
    <property type="entry name" value="OS05G0199100 PROTEIN"/>
    <property type="match status" value="1"/>
</dbReference>
<dbReference type="GO" id="GO:0005886">
    <property type="term" value="C:plasma membrane"/>
    <property type="evidence" value="ECO:0007669"/>
    <property type="project" value="TreeGrafter"/>
</dbReference>
<proteinExistence type="predicted"/>
<evidence type="ECO:0000259" key="6">
    <source>
        <dbReference type="Pfam" id="PF03168"/>
    </source>
</evidence>
<evidence type="ECO:0000313" key="7">
    <source>
        <dbReference type="EMBL" id="OVA04004.1"/>
    </source>
</evidence>
<keyword evidence="3 5" id="KW-1133">Transmembrane helix</keyword>
<keyword evidence="2 5" id="KW-0812">Transmembrane</keyword>
<dbReference type="SUPFAM" id="SSF117070">
    <property type="entry name" value="LEA14-like"/>
    <property type="match status" value="1"/>
</dbReference>
<keyword evidence="4 5" id="KW-0472">Membrane</keyword>
<dbReference type="OrthoDB" id="777167at2759"/>
<dbReference type="Proteomes" id="UP000195402">
    <property type="component" value="Unassembled WGS sequence"/>
</dbReference>